<feature type="domain" description="Polysaccharide biosynthesis protein CapD-like" evidence="1">
    <location>
        <begin position="5"/>
        <end position="40"/>
    </location>
</feature>
<accession>X0RZR6</accession>
<name>X0RZR6_9ZZZZ</name>
<dbReference type="InterPro" id="IPR003869">
    <property type="entry name" value="Polysac_CapD-like"/>
</dbReference>
<evidence type="ECO:0000313" key="2">
    <source>
        <dbReference type="EMBL" id="GAF74283.1"/>
    </source>
</evidence>
<feature type="non-terminal residue" evidence="2">
    <location>
        <position position="1"/>
    </location>
</feature>
<reference evidence="2" key="1">
    <citation type="journal article" date="2014" name="Front. Microbiol.">
        <title>High frequency of phylogenetically diverse reductive dehalogenase-homologous genes in deep subseafloor sedimentary metagenomes.</title>
        <authorList>
            <person name="Kawai M."/>
            <person name="Futagami T."/>
            <person name="Toyoda A."/>
            <person name="Takaki Y."/>
            <person name="Nishi S."/>
            <person name="Hori S."/>
            <person name="Arai W."/>
            <person name="Tsubouchi T."/>
            <person name="Morono Y."/>
            <person name="Uchiyama I."/>
            <person name="Ito T."/>
            <person name="Fujiyama A."/>
            <person name="Inagaki F."/>
            <person name="Takami H."/>
        </authorList>
    </citation>
    <scope>NUCLEOTIDE SEQUENCE</scope>
    <source>
        <strain evidence="2">Expedition CK06-06</strain>
    </source>
</reference>
<sequence>IGNGTEIEITGIRAGEKVHEVLVSKDEARNAIELEDRYVILPDKYPNWNYEGLSGEAIKTNFEYTSENNKDFLSRDQIREMVR</sequence>
<proteinExistence type="predicted"/>
<organism evidence="2">
    <name type="scientific">marine sediment metagenome</name>
    <dbReference type="NCBI Taxonomy" id="412755"/>
    <lineage>
        <taxon>unclassified sequences</taxon>
        <taxon>metagenomes</taxon>
        <taxon>ecological metagenomes</taxon>
    </lineage>
</organism>
<dbReference type="EMBL" id="BARS01009412">
    <property type="protein sequence ID" value="GAF74283.1"/>
    <property type="molecule type" value="Genomic_DNA"/>
</dbReference>
<gene>
    <name evidence="2" type="ORF">S01H1_17706</name>
</gene>
<comment type="caution">
    <text evidence="2">The sequence shown here is derived from an EMBL/GenBank/DDBJ whole genome shotgun (WGS) entry which is preliminary data.</text>
</comment>
<evidence type="ECO:0000259" key="1">
    <source>
        <dbReference type="Pfam" id="PF02719"/>
    </source>
</evidence>
<dbReference type="Gene3D" id="3.40.50.720">
    <property type="entry name" value="NAD(P)-binding Rossmann-like Domain"/>
    <property type="match status" value="1"/>
</dbReference>
<dbReference type="AlphaFoldDB" id="X0RZR6"/>
<protein>
    <recommendedName>
        <fullName evidence="1">Polysaccharide biosynthesis protein CapD-like domain-containing protein</fullName>
    </recommendedName>
</protein>
<dbReference type="Pfam" id="PF02719">
    <property type="entry name" value="Polysacc_synt_2"/>
    <property type="match status" value="1"/>
</dbReference>